<comment type="caution">
    <text evidence="2">The sequence shown here is derived from an EMBL/GenBank/DDBJ whole genome shotgun (WGS) entry which is preliminary data.</text>
</comment>
<feature type="transmembrane region" description="Helical" evidence="1">
    <location>
        <begin position="80"/>
        <end position="100"/>
    </location>
</feature>
<dbReference type="InterPro" id="IPR049500">
    <property type="entry name" value="Peptidase_M50B-like"/>
</dbReference>
<gene>
    <name evidence="2" type="ORF">RM445_24905</name>
</gene>
<accession>A0ABU2NH07</accession>
<keyword evidence="1" id="KW-0812">Transmembrane</keyword>
<evidence type="ECO:0000313" key="3">
    <source>
        <dbReference type="Proteomes" id="UP001183202"/>
    </source>
</evidence>
<evidence type="ECO:0000313" key="2">
    <source>
        <dbReference type="EMBL" id="MDT0352768.1"/>
    </source>
</evidence>
<proteinExistence type="predicted"/>
<protein>
    <submittedName>
        <fullName evidence="2">M50 family metallopeptidase</fullName>
    </submittedName>
</protein>
<reference evidence="3" key="1">
    <citation type="submission" date="2023-07" db="EMBL/GenBank/DDBJ databases">
        <title>30 novel species of actinomycetes from the DSMZ collection.</title>
        <authorList>
            <person name="Nouioui I."/>
        </authorList>
    </citation>
    <scope>NUCLEOTIDE SEQUENCE [LARGE SCALE GENOMIC DNA]</scope>
    <source>
        <strain evidence="3">DSM 45834</strain>
    </source>
</reference>
<feature type="transmembrane region" description="Helical" evidence="1">
    <location>
        <begin position="154"/>
        <end position="174"/>
    </location>
</feature>
<evidence type="ECO:0000256" key="1">
    <source>
        <dbReference type="SAM" id="Phobius"/>
    </source>
</evidence>
<feature type="transmembrane region" description="Helical" evidence="1">
    <location>
        <begin position="195"/>
        <end position="216"/>
    </location>
</feature>
<sequence>MTPEITAALTPTVVGAAAVAALLLVALAYDAVGALVTIAHEAGHVVFSAASGHRVQYFEVKMGGSGLTSREDRGWNLGRILLGAAGYTTPPLLGLGGAALLAAGKAWPLLWTVVVLLVLALIKAEKEWTTFVVLLFATATGYVALYGAPPLQAGYAAGLVWILLFGGLRSAAQSSTDNSSDAAKLAHDTLIPRKLWKAGFVVLALFCVWKGFILLAP</sequence>
<feature type="transmembrane region" description="Helical" evidence="1">
    <location>
        <begin position="129"/>
        <end position="148"/>
    </location>
</feature>
<feature type="transmembrane region" description="Helical" evidence="1">
    <location>
        <begin position="106"/>
        <end position="122"/>
    </location>
</feature>
<name>A0ABU2NH07_9PSEU</name>
<dbReference type="EMBL" id="JAVREJ010000021">
    <property type="protein sequence ID" value="MDT0352768.1"/>
    <property type="molecule type" value="Genomic_DNA"/>
</dbReference>
<keyword evidence="1" id="KW-0472">Membrane</keyword>
<keyword evidence="3" id="KW-1185">Reference proteome</keyword>
<organism evidence="2 3">
    <name type="scientific">Pseudonocardia charpentierae</name>
    <dbReference type="NCBI Taxonomy" id="3075545"/>
    <lineage>
        <taxon>Bacteria</taxon>
        <taxon>Bacillati</taxon>
        <taxon>Actinomycetota</taxon>
        <taxon>Actinomycetes</taxon>
        <taxon>Pseudonocardiales</taxon>
        <taxon>Pseudonocardiaceae</taxon>
        <taxon>Pseudonocardia</taxon>
    </lineage>
</organism>
<dbReference type="RefSeq" id="WP_311559270.1">
    <property type="nucleotide sequence ID" value="NZ_JAVREJ010000021.1"/>
</dbReference>
<feature type="transmembrane region" description="Helical" evidence="1">
    <location>
        <begin position="6"/>
        <end position="29"/>
    </location>
</feature>
<dbReference type="Proteomes" id="UP001183202">
    <property type="component" value="Unassembled WGS sequence"/>
</dbReference>
<keyword evidence="1" id="KW-1133">Transmembrane helix</keyword>
<dbReference type="Pfam" id="PF13398">
    <property type="entry name" value="Peptidase_M50B"/>
    <property type="match status" value="1"/>
</dbReference>